<feature type="compositionally biased region" description="Polar residues" evidence="1">
    <location>
        <begin position="143"/>
        <end position="156"/>
    </location>
</feature>
<sequence length="953" mass="96424">MKQSSFTRCAAVVGVLLSDSLVSAVRLAPRSYNNGTVYANTTSFLTTTSSRSTTISTTDSTSTGSSSSSLSSTLQSSTSSNTTTLDLSTSQPSTYSDPATSEASTLQSSRTGYVTITESSTTVSSSTSEITASEPTATDVYLPSNTSFPISSTTATDVYLPSNSTSPVSSTTATDIYSPGNSTSLVSSTITSAYDLNGTSTFSSTTTNLYISNTTSSTPSTTASIYTSNTTSSIPTTTLYSNSLNDTVPVGSPSSFFNVGNTTTQGPTGTVGTITYQPSRSSSLFYSAGNSTGIYGPSVTGTGFSNHTTSAWWPNATDADQCWDQWTTYWDGIESGTTNVTQVSYVTAGLTSWTSTYTYIIPAINATTLTNTASGTQTVTEMNGDFTKTIYTTAWISTVTSTVSARPGTTEPSTWTVTTVAYSASTSVWTPYTGPSPSCVLPNSFSKCEDEWEDWAASAAVTPPPIPAKCDYTAFPPMPPYPDCATSYWIESRSWDSYYGSVYRAKPDCTQAIITGAQCDALRDEYVEGNVFLVPSSIAYPGLQLSNGYWKFPYQTAWTWPGDAQFAPGCTLGCGRCAVTGGTIELLYFPPGLSHPATGGPLIVTTLGTEFTSPSYYISFHSVYASDACKGVGPTITSTIVALPTDVPLSSLWASPVVCIPNNINGKGSVYITATASFNVSDLLQSSVPYSIYSSQPSCASWSGYQPDGLCGFNKTCPTTDPYRPIVVVPNSVLAAINPAWADCSADLRGLYDPPIALTPTDVAAGPTVTGGVTTTTDDPTPGPTPGPTGGVTTTPRITTALPVVTTTTVAPANPSPGDSGDGGDGDDGNNGGGGDGGDDGGNDGSDDGSDGENDGSDDGGSNGGSGGGDSGSGGDSGGDNSGSGGDNSGSGGGDSGSGGDSGGDNSGSGGDNSGSGGDDSGSGGDSGGDNSGSGGGDSGSGGDSGGDNSGSG</sequence>
<reference evidence="3" key="1">
    <citation type="journal article" date="2020" name="Stud. Mycol.">
        <title>101 Dothideomycetes genomes: a test case for predicting lifestyles and emergence of pathogens.</title>
        <authorList>
            <person name="Haridas S."/>
            <person name="Albert R."/>
            <person name="Binder M."/>
            <person name="Bloem J."/>
            <person name="Labutti K."/>
            <person name="Salamov A."/>
            <person name="Andreopoulos B."/>
            <person name="Baker S."/>
            <person name="Barry K."/>
            <person name="Bills G."/>
            <person name="Bluhm B."/>
            <person name="Cannon C."/>
            <person name="Castanera R."/>
            <person name="Culley D."/>
            <person name="Daum C."/>
            <person name="Ezra D."/>
            <person name="Gonzalez J."/>
            <person name="Henrissat B."/>
            <person name="Kuo A."/>
            <person name="Liang C."/>
            <person name="Lipzen A."/>
            <person name="Lutzoni F."/>
            <person name="Magnuson J."/>
            <person name="Mondo S."/>
            <person name="Nolan M."/>
            <person name="Ohm R."/>
            <person name="Pangilinan J."/>
            <person name="Park H.-J."/>
            <person name="Ramirez L."/>
            <person name="Alfaro M."/>
            <person name="Sun H."/>
            <person name="Tritt A."/>
            <person name="Yoshinaga Y."/>
            <person name="Zwiers L.-H."/>
            <person name="Turgeon B."/>
            <person name="Goodwin S."/>
            <person name="Spatafora J."/>
            <person name="Crous P."/>
            <person name="Grigoriev I."/>
        </authorList>
    </citation>
    <scope>NUCLEOTIDE SEQUENCE</scope>
    <source>
        <strain evidence="3">CBS 116435</strain>
    </source>
</reference>
<feature type="compositionally biased region" description="Gly residues" evidence="1">
    <location>
        <begin position="859"/>
        <end position="953"/>
    </location>
</feature>
<feature type="compositionally biased region" description="Acidic residues" evidence="1">
    <location>
        <begin position="837"/>
        <end position="858"/>
    </location>
</feature>
<dbReference type="EMBL" id="MU003806">
    <property type="protein sequence ID" value="KAF2719807.1"/>
    <property type="molecule type" value="Genomic_DNA"/>
</dbReference>
<feature type="compositionally biased region" description="Polar residues" evidence="1">
    <location>
        <begin position="91"/>
        <end position="112"/>
    </location>
</feature>
<keyword evidence="2" id="KW-0732">Signal</keyword>
<feature type="compositionally biased region" description="Low complexity" evidence="1">
    <location>
        <begin position="49"/>
        <end position="90"/>
    </location>
</feature>
<dbReference type="AlphaFoldDB" id="A0A9P4Q3A9"/>
<feature type="chain" id="PRO_5040372062" evidence="2">
    <location>
        <begin position="25"/>
        <end position="953"/>
    </location>
</feature>
<evidence type="ECO:0000256" key="2">
    <source>
        <dbReference type="SAM" id="SignalP"/>
    </source>
</evidence>
<feature type="compositionally biased region" description="Low complexity" evidence="1">
    <location>
        <begin position="791"/>
        <end position="813"/>
    </location>
</feature>
<feature type="non-terminal residue" evidence="3">
    <location>
        <position position="953"/>
    </location>
</feature>
<organism evidence="3 4">
    <name type="scientific">Polychaeton citri CBS 116435</name>
    <dbReference type="NCBI Taxonomy" id="1314669"/>
    <lineage>
        <taxon>Eukaryota</taxon>
        <taxon>Fungi</taxon>
        <taxon>Dikarya</taxon>
        <taxon>Ascomycota</taxon>
        <taxon>Pezizomycotina</taxon>
        <taxon>Dothideomycetes</taxon>
        <taxon>Dothideomycetidae</taxon>
        <taxon>Capnodiales</taxon>
        <taxon>Capnodiaceae</taxon>
        <taxon>Polychaeton</taxon>
    </lineage>
</organism>
<dbReference type="Proteomes" id="UP000799441">
    <property type="component" value="Unassembled WGS sequence"/>
</dbReference>
<proteinExistence type="predicted"/>
<feature type="compositionally biased region" description="Low complexity" evidence="1">
    <location>
        <begin position="114"/>
        <end position="138"/>
    </location>
</feature>
<name>A0A9P4Q3A9_9PEZI</name>
<evidence type="ECO:0000313" key="4">
    <source>
        <dbReference type="Proteomes" id="UP000799441"/>
    </source>
</evidence>
<feature type="region of interest" description="Disordered" evidence="1">
    <location>
        <begin position="49"/>
        <end position="174"/>
    </location>
</feature>
<feature type="region of interest" description="Disordered" evidence="1">
    <location>
        <begin position="761"/>
        <end position="953"/>
    </location>
</feature>
<evidence type="ECO:0000313" key="3">
    <source>
        <dbReference type="EMBL" id="KAF2719807.1"/>
    </source>
</evidence>
<protein>
    <submittedName>
        <fullName evidence="3">Uncharacterized protein</fullName>
    </submittedName>
</protein>
<keyword evidence="4" id="KW-1185">Reference proteome</keyword>
<feature type="compositionally biased region" description="Low complexity" evidence="1">
    <location>
        <begin position="162"/>
        <end position="174"/>
    </location>
</feature>
<accession>A0A9P4Q3A9</accession>
<gene>
    <name evidence="3" type="ORF">K431DRAFT_313768</name>
</gene>
<comment type="caution">
    <text evidence="3">The sequence shown here is derived from an EMBL/GenBank/DDBJ whole genome shotgun (WGS) entry which is preliminary data.</text>
</comment>
<feature type="signal peptide" evidence="2">
    <location>
        <begin position="1"/>
        <end position="24"/>
    </location>
</feature>
<evidence type="ECO:0000256" key="1">
    <source>
        <dbReference type="SAM" id="MobiDB-lite"/>
    </source>
</evidence>
<dbReference type="OrthoDB" id="3944128at2759"/>
<feature type="compositionally biased region" description="Low complexity" evidence="1">
    <location>
        <begin position="761"/>
        <end position="780"/>
    </location>
</feature>